<dbReference type="SUPFAM" id="SSF54523">
    <property type="entry name" value="Pili subunits"/>
    <property type="match status" value="1"/>
</dbReference>
<evidence type="ECO:0008006" key="4">
    <source>
        <dbReference type="Google" id="ProtNLM"/>
    </source>
</evidence>
<comment type="caution">
    <text evidence="2">The sequence shown here is derived from an EMBL/GenBank/DDBJ whole genome shotgun (WGS) entry which is preliminary data.</text>
</comment>
<dbReference type="PROSITE" id="PS00409">
    <property type="entry name" value="PROKAR_NTER_METHYL"/>
    <property type="match status" value="1"/>
</dbReference>
<dbReference type="Gene3D" id="3.30.700.10">
    <property type="entry name" value="Glycoprotein, Type 4 Pilin"/>
    <property type="match status" value="1"/>
</dbReference>
<reference evidence="3" key="1">
    <citation type="submission" date="2017-09" db="EMBL/GenBank/DDBJ databases">
        <title>Depth-based differentiation of microbial function through sediment-hosted aquifers and enrichment of novel symbionts in the deep terrestrial subsurface.</title>
        <authorList>
            <person name="Probst A.J."/>
            <person name="Ladd B."/>
            <person name="Jarett J.K."/>
            <person name="Geller-Mcgrath D.E."/>
            <person name="Sieber C.M.K."/>
            <person name="Emerson J.B."/>
            <person name="Anantharaman K."/>
            <person name="Thomas B.C."/>
            <person name="Malmstrom R."/>
            <person name="Stieglmeier M."/>
            <person name="Klingl A."/>
            <person name="Woyke T."/>
            <person name="Ryan C.M."/>
            <person name="Banfield J.F."/>
        </authorList>
    </citation>
    <scope>NUCLEOTIDE SEQUENCE [LARGE SCALE GENOMIC DNA]</scope>
</reference>
<sequence length="190" mass="20220">MRKGFTLIELLIVIGILAVLATITVLALNPAQLFAQGRDSQRIADLSTTYKALNVYMGTVRVPNLELGAGFTCGTNYTASVDGTTSPFTSSTTDVPALSEVFAIDGTGWVPVNLTLTAGASPLSTLPRDPINTTDYFYAYACDNTNKTVELNAIMESNRYANSGQDDVESTDGGDDNDVYEVGSDPDLNL</sequence>
<feature type="compositionally biased region" description="Acidic residues" evidence="1">
    <location>
        <begin position="166"/>
        <end position="179"/>
    </location>
</feature>
<organism evidence="2 3">
    <name type="scientific">Candidatus Harrisonbacteria bacterium CG10_big_fil_rev_8_21_14_0_10_44_23</name>
    <dbReference type="NCBI Taxonomy" id="1974585"/>
    <lineage>
        <taxon>Bacteria</taxon>
        <taxon>Candidatus Harrisoniibacteriota</taxon>
    </lineage>
</organism>
<dbReference type="Proteomes" id="UP000229615">
    <property type="component" value="Unassembled WGS sequence"/>
</dbReference>
<accession>A0A2H0UQ73</accession>
<dbReference type="EMBL" id="PFBB01000017">
    <property type="protein sequence ID" value="PIR88531.1"/>
    <property type="molecule type" value="Genomic_DNA"/>
</dbReference>
<protein>
    <recommendedName>
        <fullName evidence="4">Type II secretion system protein GspG C-terminal domain-containing protein</fullName>
    </recommendedName>
</protein>
<feature type="region of interest" description="Disordered" evidence="1">
    <location>
        <begin position="162"/>
        <end position="190"/>
    </location>
</feature>
<dbReference type="InterPro" id="IPR045584">
    <property type="entry name" value="Pilin-like"/>
</dbReference>
<proteinExistence type="predicted"/>
<dbReference type="AlphaFoldDB" id="A0A2H0UQ73"/>
<evidence type="ECO:0000313" key="2">
    <source>
        <dbReference type="EMBL" id="PIR88531.1"/>
    </source>
</evidence>
<dbReference type="InterPro" id="IPR012902">
    <property type="entry name" value="N_methyl_site"/>
</dbReference>
<gene>
    <name evidence="2" type="ORF">COU09_01630</name>
</gene>
<name>A0A2H0UQ73_9BACT</name>
<evidence type="ECO:0000313" key="3">
    <source>
        <dbReference type="Proteomes" id="UP000229615"/>
    </source>
</evidence>
<dbReference type="NCBIfam" id="TIGR02532">
    <property type="entry name" value="IV_pilin_GFxxxE"/>
    <property type="match status" value="1"/>
</dbReference>
<evidence type="ECO:0000256" key="1">
    <source>
        <dbReference type="SAM" id="MobiDB-lite"/>
    </source>
</evidence>
<dbReference type="Pfam" id="PF07963">
    <property type="entry name" value="N_methyl"/>
    <property type="match status" value="1"/>
</dbReference>